<evidence type="ECO:0000313" key="1">
    <source>
        <dbReference type="EMBL" id="MEE6185988.1"/>
    </source>
</evidence>
<gene>
    <name evidence="1" type="ORF">V2H41_01755</name>
</gene>
<dbReference type="Proteomes" id="UP001357452">
    <property type="component" value="Unassembled WGS sequence"/>
</dbReference>
<sequence length="385" mass="45066">MIAISDIQKKYGNEIAMLMLCCRVFLKTEDLSALEQFVHAHTLDWDEVYHLAKVHRIRYIVYETTLPLQSLDLKFKEQLKQAYLNHSVRAFRCQQKAHQLVALMQQHQIPIQVYKGIHLSQQLYNHLSLREFSDIDFIVNEEDIPRLVAMLKTAGYKVEGATLFEDSEEKYLKHQKDVICYDDSPEGFFLYEFHYKPVGSYLATNISFNDLFGPSWQVGKDLSLCEYLPLLTVNHGLVDRYPTLRCMIDIALLTQKCKQSTCYRLPQLLSGYYSLNAYIIEKLFSVQATEYPAYPDTRFITQQGEQIIQWLLKKKEAGRVPLSAIIKVAYRLRSGLFEKIKLVKAVVKYILTPNYNDTTNAQQQPKWMYVLSRPIRLLQHLKRYI</sequence>
<accession>A0ABU7RDA3</accession>
<organism evidence="1 2">
    <name type="scientific">Niabella digestorum</name>
    <dbReference type="NCBI Taxonomy" id="3117701"/>
    <lineage>
        <taxon>Bacteria</taxon>
        <taxon>Pseudomonadati</taxon>
        <taxon>Bacteroidota</taxon>
        <taxon>Chitinophagia</taxon>
        <taxon>Chitinophagales</taxon>
        <taxon>Chitinophagaceae</taxon>
        <taxon>Niabella</taxon>
    </lineage>
</organism>
<evidence type="ECO:0000313" key="2">
    <source>
        <dbReference type="Proteomes" id="UP001357452"/>
    </source>
</evidence>
<reference evidence="1 2" key="1">
    <citation type="submission" date="2024-01" db="EMBL/GenBank/DDBJ databases">
        <title>Niabella digestum sp. nov., isolated from waste digestion system.</title>
        <authorList>
            <person name="Zhang L."/>
        </authorList>
    </citation>
    <scope>NUCLEOTIDE SEQUENCE [LARGE SCALE GENOMIC DNA]</scope>
    <source>
        <strain evidence="1 2">A18</strain>
    </source>
</reference>
<dbReference type="RefSeq" id="WP_330973393.1">
    <property type="nucleotide sequence ID" value="NZ_JAZGLY010000001.1"/>
</dbReference>
<proteinExistence type="predicted"/>
<name>A0ABU7RDA3_9BACT</name>
<comment type="caution">
    <text evidence="1">The sequence shown here is derived from an EMBL/GenBank/DDBJ whole genome shotgun (WGS) entry which is preliminary data.</text>
</comment>
<dbReference type="Gene3D" id="3.30.460.40">
    <property type="match status" value="1"/>
</dbReference>
<dbReference type="InterPro" id="IPR039498">
    <property type="entry name" value="NTP_transf_5"/>
</dbReference>
<keyword evidence="2" id="KW-1185">Reference proteome</keyword>
<protein>
    <submittedName>
        <fullName evidence="1">Nucleotidyltransferase family protein</fullName>
    </submittedName>
</protein>
<dbReference type="Pfam" id="PF14907">
    <property type="entry name" value="NTP_transf_5"/>
    <property type="match status" value="1"/>
</dbReference>
<dbReference type="EMBL" id="JAZGLY010000001">
    <property type="protein sequence ID" value="MEE6185988.1"/>
    <property type="molecule type" value="Genomic_DNA"/>
</dbReference>